<dbReference type="InterPro" id="IPR049100">
    <property type="entry name" value="TAGT"/>
</dbReference>
<dbReference type="AlphaFoldDB" id="A0A6C0E8M7"/>
<feature type="compositionally biased region" description="Basic residues" evidence="1">
    <location>
        <begin position="267"/>
        <end position="276"/>
    </location>
</feature>
<evidence type="ECO:0000313" key="3">
    <source>
        <dbReference type="EMBL" id="QHT25444.1"/>
    </source>
</evidence>
<name>A0A6C0E8M7_9ZZZZ</name>
<feature type="compositionally biased region" description="Basic and acidic residues" evidence="1">
    <location>
        <begin position="254"/>
        <end position="266"/>
    </location>
</feature>
<proteinExistence type="predicted"/>
<protein>
    <recommendedName>
        <fullName evidence="2">TET-Associated Glycosyltransferase domain-containing protein</fullName>
    </recommendedName>
</protein>
<reference evidence="3" key="1">
    <citation type="journal article" date="2020" name="Nature">
        <title>Giant virus diversity and host interactions through global metagenomics.</title>
        <authorList>
            <person name="Schulz F."/>
            <person name="Roux S."/>
            <person name="Paez-Espino D."/>
            <person name="Jungbluth S."/>
            <person name="Walsh D.A."/>
            <person name="Denef V.J."/>
            <person name="McMahon K.D."/>
            <person name="Konstantinidis K.T."/>
            <person name="Eloe-Fadrosh E.A."/>
            <person name="Kyrpides N.C."/>
            <person name="Woyke T."/>
        </authorList>
    </citation>
    <scope>NUCLEOTIDE SEQUENCE</scope>
    <source>
        <strain evidence="3">GVMAG-M-3300023179-152</strain>
    </source>
</reference>
<accession>A0A6C0E8M7</accession>
<evidence type="ECO:0000259" key="2">
    <source>
        <dbReference type="Pfam" id="PF20691"/>
    </source>
</evidence>
<dbReference type="EMBL" id="MN739767">
    <property type="protein sequence ID" value="QHT25444.1"/>
    <property type="molecule type" value="Genomic_DNA"/>
</dbReference>
<feature type="region of interest" description="Disordered" evidence="1">
    <location>
        <begin position="254"/>
        <end position="283"/>
    </location>
</feature>
<feature type="domain" description="TET-Associated Glycosyltransferase" evidence="2">
    <location>
        <begin position="10"/>
        <end position="124"/>
    </location>
</feature>
<sequence>MSLKSSKSYVVAIPSYKRQETLLTKSLKTLIDGGVPASKIYIFVANKEEHEEYKKHIPKEMYHELVIGVKGITNQRKFMLKYFPEGQEIVSIDDDVEGLYKSKGTTKLVQVKNIDKFYKEAFERLHKEHLYIWGIYPVRNPFFMKDTVTTNLKFIIGTMYGFINRHNPKLQPSKKIKEKEDYEQSILYYMMDGGVLRYNNVTIKTKFHAEGGLGKIEQRFEANKEAAEYLENKYPQYVSVFHRENGMTEVRLRDSTNKTEKKETNKTRKNINSRKNNKTEKNV</sequence>
<dbReference type="Pfam" id="PF20691">
    <property type="entry name" value="TAGT"/>
    <property type="match status" value="1"/>
</dbReference>
<evidence type="ECO:0000256" key="1">
    <source>
        <dbReference type="SAM" id="MobiDB-lite"/>
    </source>
</evidence>
<organism evidence="3">
    <name type="scientific">viral metagenome</name>
    <dbReference type="NCBI Taxonomy" id="1070528"/>
    <lineage>
        <taxon>unclassified sequences</taxon>
        <taxon>metagenomes</taxon>
        <taxon>organismal metagenomes</taxon>
    </lineage>
</organism>